<dbReference type="PANTHER" id="PTHR30346">
    <property type="entry name" value="TRANSCRIPTIONAL DUAL REGULATOR HCAR-RELATED"/>
    <property type="match status" value="1"/>
</dbReference>
<keyword evidence="2" id="KW-0805">Transcription regulation</keyword>
<dbReference type="Gene3D" id="1.10.10.10">
    <property type="entry name" value="Winged helix-like DNA-binding domain superfamily/Winged helix DNA-binding domain"/>
    <property type="match status" value="1"/>
</dbReference>
<evidence type="ECO:0000256" key="1">
    <source>
        <dbReference type="ARBA" id="ARBA00009437"/>
    </source>
</evidence>
<dbReference type="InterPro" id="IPR000847">
    <property type="entry name" value="LysR_HTH_N"/>
</dbReference>
<dbReference type="Pfam" id="PF03466">
    <property type="entry name" value="LysR_substrate"/>
    <property type="match status" value="1"/>
</dbReference>
<dbReference type="PANTHER" id="PTHR30346:SF29">
    <property type="entry name" value="LYSR SUBSTRATE-BINDING"/>
    <property type="match status" value="1"/>
</dbReference>
<comment type="similarity">
    <text evidence="1">Belongs to the LysR transcriptional regulatory family.</text>
</comment>
<evidence type="ECO:0000313" key="6">
    <source>
        <dbReference type="EMBL" id="GAA2084884.1"/>
    </source>
</evidence>
<evidence type="ECO:0000256" key="3">
    <source>
        <dbReference type="ARBA" id="ARBA00023125"/>
    </source>
</evidence>
<evidence type="ECO:0000256" key="4">
    <source>
        <dbReference type="ARBA" id="ARBA00023163"/>
    </source>
</evidence>
<evidence type="ECO:0000256" key="2">
    <source>
        <dbReference type="ARBA" id="ARBA00023015"/>
    </source>
</evidence>
<dbReference type="RefSeq" id="WP_344531187.1">
    <property type="nucleotide sequence ID" value="NZ_BAAAPE010000012.1"/>
</dbReference>
<dbReference type="Proteomes" id="UP001500016">
    <property type="component" value="Unassembled WGS sequence"/>
</dbReference>
<sequence length="304" mass="32569">MIDLRRLTVLRAVDRYGTVTAAAEAVHMTPSAASQQVRRLSAELGVELLEPVGRRVRLTPAARGLLRHADHIESYWQRAEGELHAAQSAAPSGVLRLAGFPTAAGTLLAPLAARLHATYPELTVEIREAEPPDCYDLLFSGDADLGVVESTPSNPPQGDVRFDHAPLFDDPYDVLTHEDHPCAHRDTVAFGDLADEGWIVSMPGMSARQLELAACSAAGFTPRIVHQACDFALRASLVAHGLGIALVPRLIGVPDNLPVTRTPLAGTPRPTRRLLSVVRAGSQTHPAIAVALAALSEREDPTWS</sequence>
<keyword evidence="3" id="KW-0238">DNA-binding</keyword>
<organism evidence="6 7">
    <name type="scientific">Streptomyces albiaxialis</name>
    <dbReference type="NCBI Taxonomy" id="329523"/>
    <lineage>
        <taxon>Bacteria</taxon>
        <taxon>Bacillati</taxon>
        <taxon>Actinomycetota</taxon>
        <taxon>Actinomycetes</taxon>
        <taxon>Kitasatosporales</taxon>
        <taxon>Streptomycetaceae</taxon>
        <taxon>Streptomyces</taxon>
    </lineage>
</organism>
<dbReference type="EMBL" id="BAAAPE010000012">
    <property type="protein sequence ID" value="GAA2084884.1"/>
    <property type="molecule type" value="Genomic_DNA"/>
</dbReference>
<reference evidence="6 7" key="1">
    <citation type="journal article" date="2019" name="Int. J. Syst. Evol. Microbiol.">
        <title>The Global Catalogue of Microorganisms (GCM) 10K type strain sequencing project: providing services to taxonomists for standard genome sequencing and annotation.</title>
        <authorList>
            <consortium name="The Broad Institute Genomics Platform"/>
            <consortium name="The Broad Institute Genome Sequencing Center for Infectious Disease"/>
            <person name="Wu L."/>
            <person name="Ma J."/>
        </authorList>
    </citation>
    <scope>NUCLEOTIDE SEQUENCE [LARGE SCALE GENOMIC DNA]</scope>
    <source>
        <strain evidence="6 7">JCM 15478</strain>
    </source>
</reference>
<accession>A0ABN2W7Q1</accession>
<dbReference type="Pfam" id="PF00126">
    <property type="entry name" value="HTH_1"/>
    <property type="match status" value="1"/>
</dbReference>
<comment type="caution">
    <text evidence="6">The sequence shown here is derived from an EMBL/GenBank/DDBJ whole genome shotgun (WGS) entry which is preliminary data.</text>
</comment>
<dbReference type="CDD" id="cd08423">
    <property type="entry name" value="PBP2_LTTR_like_6"/>
    <property type="match status" value="1"/>
</dbReference>
<dbReference type="InterPro" id="IPR036390">
    <property type="entry name" value="WH_DNA-bd_sf"/>
</dbReference>
<dbReference type="InterPro" id="IPR005119">
    <property type="entry name" value="LysR_subst-bd"/>
</dbReference>
<protein>
    <submittedName>
        <fullName evidence="6">LysR family transcriptional regulator</fullName>
    </submittedName>
</protein>
<dbReference type="InterPro" id="IPR036388">
    <property type="entry name" value="WH-like_DNA-bd_sf"/>
</dbReference>
<proteinExistence type="inferred from homology"/>
<evidence type="ECO:0000313" key="7">
    <source>
        <dbReference type="Proteomes" id="UP001500016"/>
    </source>
</evidence>
<dbReference type="Gene3D" id="3.40.190.10">
    <property type="entry name" value="Periplasmic binding protein-like II"/>
    <property type="match status" value="2"/>
</dbReference>
<evidence type="ECO:0000259" key="5">
    <source>
        <dbReference type="PROSITE" id="PS50931"/>
    </source>
</evidence>
<gene>
    <name evidence="6" type="ORF">GCM10009801_46310</name>
</gene>
<dbReference type="SUPFAM" id="SSF46785">
    <property type="entry name" value="Winged helix' DNA-binding domain"/>
    <property type="match status" value="1"/>
</dbReference>
<keyword evidence="7" id="KW-1185">Reference proteome</keyword>
<dbReference type="PROSITE" id="PS50931">
    <property type="entry name" value="HTH_LYSR"/>
    <property type="match status" value="1"/>
</dbReference>
<keyword evidence="4" id="KW-0804">Transcription</keyword>
<feature type="domain" description="HTH lysR-type" evidence="5">
    <location>
        <begin position="2"/>
        <end position="59"/>
    </location>
</feature>
<name>A0ABN2W7Q1_9ACTN</name>
<dbReference type="SUPFAM" id="SSF53850">
    <property type="entry name" value="Periplasmic binding protein-like II"/>
    <property type="match status" value="1"/>
</dbReference>